<dbReference type="OrthoDB" id="2285833at2759"/>
<keyword evidence="3" id="KW-1185">Reference proteome</keyword>
<evidence type="ECO:0000256" key="1">
    <source>
        <dbReference type="SAM" id="MobiDB-lite"/>
    </source>
</evidence>
<evidence type="ECO:0000313" key="2">
    <source>
        <dbReference type="EMBL" id="OAD01797.1"/>
    </source>
</evidence>
<dbReference type="EMBL" id="AMYB01000005">
    <property type="protein sequence ID" value="OAD01797.1"/>
    <property type="molecule type" value="Genomic_DNA"/>
</dbReference>
<dbReference type="STRING" id="747725.A0A162Z1A7"/>
<comment type="caution">
    <text evidence="2">The sequence shown here is derived from an EMBL/GenBank/DDBJ whole genome shotgun (WGS) entry which is preliminary data.</text>
</comment>
<dbReference type="AlphaFoldDB" id="A0A162Z1A7"/>
<sequence length="1250" mass="142988">MFSRRLIESSLMAIKRKRRYQETTFTGVANNPPKFRPAGQRLAERAAVGRTKRRSGDLTEDEAWRFFDDGLKDVIRSQILGARLDERSIHDVRQKLVSSTRILRNVYSNAAKIHDLNAKAVTDKLRYKNTVKHQQEYIEDHFEEIANKPDSFPKVRPQPKKDIPGAPAGKQQRTATAPSSDLRTVTTTFSSIIRSQGITNNMAQHFREIFNAATEDVSNHIIDFSVQVLRYITMFKTHTFVIRNDQVQFVPTVAPFTLAEILPETIFDEATLERPLPPPLDQGFLNNAPLLEQARNFLNDQHLDRIFTAYFGRTPALQVLQRYPLHLAVLQTLPPPAEAPPIAFSHAKIVARNKFKTNFENLWNLKGRFTKVFNKLITTLLRFHLAPEREAKYQEYLTSRTQDQGSSTPTPAQAPHGEITFAGKTTNEIRRIFHHERRNQQNYTDKAKTEGARWVQKAQRSAHRLATFTAVRLAEKQQATTVRSTATTTGENTEAELEFLSQTNPAASTQVDDFQDSQQEENGDLSARAIRVLVAAMRNVIFTLHGQAGQVTRAQFRRIAGNTINGNTLEVCLNIVNRLMPYIPSRQNWFSKLHQIPFILLANEVFRATGHAGFAVKLTNLPSTSSLLALELDGPSLYNTFSVQQGDRRVLNLFTYDGRIITEDVTARSNDDAIFHSFFDLEKINNILAPYQLQFRHQITLLPGLKTVRLLGSKRDNATVAHVALPFVEKKATAPSKPPPAREQPTDAEKREIERLIALRTAEVEALARRLKQTMRERAAFLTNEYPYVKKLKATFPNQHPQQQQQAQQQQTQQQQQQAQQTQDFPLTFRATRNEMYQRIRQLKLRRDEFNQQAAAIKHNLAIQRSTLHRLRKGLSIDPPETREAPPTPNIQITQDRYQCYEKAENVRLHPALHNSQNMRFSGTDNGIVTMTETVRFDMPRFRFHLQLANTFEALKDLDETEAATRYTEDMKHILEELKANPDLLRVPKAHKMYATDIDFRTGAKKQRARLYREKHSPQGLPVVQAEAILSQNSLHDAQNLDEINARYQAQLGERNTIRHFYYTPAKARQQRQYEYCNRKQIDRLCSEERKYVKSDDGNYNRERDRHHQTIHFIGDRGTGVGSRIKGHLRYGGHWKSRKHSLNTSVCITNEHNSSQACAFCFDKVTHPVKMVKGELKTINGTAVCSNPRCLLVINKRSHQPRDSQSSLLIGLAGLCTVLSARTTFPALDPKNQDISQSNTDFQNFAGSFL</sequence>
<protein>
    <submittedName>
        <fullName evidence="2">Uncharacterized protein</fullName>
    </submittedName>
</protein>
<accession>A0A162Z1A7</accession>
<feature type="compositionally biased region" description="Basic and acidic residues" evidence="1">
    <location>
        <begin position="148"/>
        <end position="163"/>
    </location>
</feature>
<dbReference type="Proteomes" id="UP000077051">
    <property type="component" value="Unassembled WGS sequence"/>
</dbReference>
<dbReference type="VEuPathDB" id="FungiDB:MUCCIDRAFT_111137"/>
<feature type="compositionally biased region" description="Polar residues" evidence="1">
    <location>
        <begin position="171"/>
        <end position="181"/>
    </location>
</feature>
<gene>
    <name evidence="2" type="ORF">MUCCIDRAFT_111137</name>
</gene>
<feature type="region of interest" description="Disordered" evidence="1">
    <location>
        <begin position="797"/>
        <end position="827"/>
    </location>
</feature>
<feature type="compositionally biased region" description="Low complexity" evidence="1">
    <location>
        <begin position="802"/>
        <end position="823"/>
    </location>
</feature>
<organism evidence="2 3">
    <name type="scientific">Mucor lusitanicus CBS 277.49</name>
    <dbReference type="NCBI Taxonomy" id="747725"/>
    <lineage>
        <taxon>Eukaryota</taxon>
        <taxon>Fungi</taxon>
        <taxon>Fungi incertae sedis</taxon>
        <taxon>Mucoromycota</taxon>
        <taxon>Mucoromycotina</taxon>
        <taxon>Mucoromycetes</taxon>
        <taxon>Mucorales</taxon>
        <taxon>Mucorineae</taxon>
        <taxon>Mucoraceae</taxon>
        <taxon>Mucor</taxon>
    </lineage>
</organism>
<evidence type="ECO:0000313" key="3">
    <source>
        <dbReference type="Proteomes" id="UP000077051"/>
    </source>
</evidence>
<name>A0A162Z1A7_MUCCL</name>
<feature type="compositionally biased region" description="Polar residues" evidence="1">
    <location>
        <begin position="398"/>
        <end position="411"/>
    </location>
</feature>
<feature type="region of interest" description="Disordered" evidence="1">
    <location>
        <begin position="398"/>
        <end position="421"/>
    </location>
</feature>
<proteinExistence type="predicted"/>
<feature type="region of interest" description="Disordered" evidence="1">
    <location>
        <begin position="148"/>
        <end position="181"/>
    </location>
</feature>
<reference evidence="2 3" key="1">
    <citation type="submission" date="2015-06" db="EMBL/GenBank/DDBJ databases">
        <title>Expansion of signal transduction pathways in fungi by whole-genome duplication.</title>
        <authorList>
            <consortium name="DOE Joint Genome Institute"/>
            <person name="Corrochano L.M."/>
            <person name="Kuo A."/>
            <person name="Marcet-Houben M."/>
            <person name="Polaino S."/>
            <person name="Salamov A."/>
            <person name="Villalobos J.M."/>
            <person name="Alvarez M.I."/>
            <person name="Avalos J."/>
            <person name="Benito E.P."/>
            <person name="Benoit I."/>
            <person name="Burger G."/>
            <person name="Camino L.P."/>
            <person name="Canovas D."/>
            <person name="Cerda-Olmedo E."/>
            <person name="Cheng J.-F."/>
            <person name="Dominguez A."/>
            <person name="Elias M."/>
            <person name="Eslava A.P."/>
            <person name="Glaser F."/>
            <person name="Grimwood J."/>
            <person name="Gutierrez G."/>
            <person name="Heitman J."/>
            <person name="Henrissat B."/>
            <person name="Iturriaga E.A."/>
            <person name="Lang B.F."/>
            <person name="Lavin J.L."/>
            <person name="Lee S."/>
            <person name="Li W."/>
            <person name="Lindquist E."/>
            <person name="Lopez-Garcia S."/>
            <person name="Luque E.M."/>
            <person name="Marcos A.T."/>
            <person name="Martin J."/>
            <person name="Mccluskey K."/>
            <person name="Medina H.R."/>
            <person name="Miralles-Duran A."/>
            <person name="Miyazaki A."/>
            <person name="Munoz-Torres E."/>
            <person name="Oguiza J.A."/>
            <person name="Ohm R."/>
            <person name="Olmedo M."/>
            <person name="Orejas M."/>
            <person name="Ortiz-Castellanos L."/>
            <person name="Pisabarro A.G."/>
            <person name="Rodriguez-Romero J."/>
            <person name="Ruiz-Herrera J."/>
            <person name="Ruiz-Vazquez R."/>
            <person name="Sanz C."/>
            <person name="Schackwitz W."/>
            <person name="Schmutz J."/>
            <person name="Shahriari M."/>
            <person name="Shelest E."/>
            <person name="Silva-Franco F."/>
            <person name="Soanes D."/>
            <person name="Syed K."/>
            <person name="Tagua V.G."/>
            <person name="Talbot N.J."/>
            <person name="Thon M."/>
            <person name="De Vries R.P."/>
            <person name="Wiebenga A."/>
            <person name="Yadav J.S."/>
            <person name="Braun E.L."/>
            <person name="Baker S."/>
            <person name="Garre V."/>
            <person name="Horwitz B."/>
            <person name="Torres-Martinez S."/>
            <person name="Idnurm A."/>
            <person name="Herrera-Estrella A."/>
            <person name="Gabaldon T."/>
            <person name="Grigoriev I.V."/>
        </authorList>
    </citation>
    <scope>NUCLEOTIDE SEQUENCE [LARGE SCALE GENOMIC DNA]</scope>
    <source>
        <strain evidence="2 3">CBS 277.49</strain>
    </source>
</reference>